<dbReference type="Gene3D" id="1.25.40.20">
    <property type="entry name" value="Ankyrin repeat-containing domain"/>
    <property type="match status" value="4"/>
</dbReference>
<keyword evidence="1" id="KW-0677">Repeat</keyword>
<dbReference type="InterPro" id="IPR001810">
    <property type="entry name" value="F-box_dom"/>
</dbReference>
<evidence type="ECO:0000313" key="6">
    <source>
        <dbReference type="Proteomes" id="UP001610335"/>
    </source>
</evidence>
<evidence type="ECO:0000256" key="2">
    <source>
        <dbReference type="ARBA" id="ARBA00023043"/>
    </source>
</evidence>
<proteinExistence type="predicted"/>
<feature type="domain" description="F-box" evidence="4">
    <location>
        <begin position="8"/>
        <end position="52"/>
    </location>
</feature>
<organism evidence="5 6">
    <name type="scientific">Aspergillus cavernicola</name>
    <dbReference type="NCBI Taxonomy" id="176166"/>
    <lineage>
        <taxon>Eukaryota</taxon>
        <taxon>Fungi</taxon>
        <taxon>Dikarya</taxon>
        <taxon>Ascomycota</taxon>
        <taxon>Pezizomycotina</taxon>
        <taxon>Eurotiomycetes</taxon>
        <taxon>Eurotiomycetidae</taxon>
        <taxon>Eurotiales</taxon>
        <taxon>Aspergillaceae</taxon>
        <taxon>Aspergillus</taxon>
        <taxon>Aspergillus subgen. Nidulantes</taxon>
    </lineage>
</organism>
<evidence type="ECO:0000313" key="5">
    <source>
        <dbReference type="EMBL" id="KAL2816060.1"/>
    </source>
</evidence>
<accession>A0ABR4HL60</accession>
<name>A0ABR4HL60_9EURO</name>
<protein>
    <submittedName>
        <fullName evidence="5">Ankyrin repeat-containing domain protein</fullName>
    </submittedName>
</protein>
<feature type="repeat" description="ANK" evidence="3">
    <location>
        <begin position="466"/>
        <end position="498"/>
    </location>
</feature>
<dbReference type="SMART" id="SM00248">
    <property type="entry name" value="ANK"/>
    <property type="match status" value="14"/>
</dbReference>
<dbReference type="InterPro" id="IPR002110">
    <property type="entry name" value="Ankyrin_rpt"/>
</dbReference>
<feature type="repeat" description="ANK" evidence="3">
    <location>
        <begin position="204"/>
        <end position="236"/>
    </location>
</feature>
<feature type="repeat" description="ANK" evidence="3">
    <location>
        <begin position="330"/>
        <end position="362"/>
    </location>
</feature>
<feature type="repeat" description="ANK" evidence="3">
    <location>
        <begin position="296"/>
        <end position="329"/>
    </location>
</feature>
<evidence type="ECO:0000259" key="4">
    <source>
        <dbReference type="PROSITE" id="PS50181"/>
    </source>
</evidence>
<reference evidence="5 6" key="1">
    <citation type="submission" date="2024-07" db="EMBL/GenBank/DDBJ databases">
        <title>Section-level genome sequencing and comparative genomics of Aspergillus sections Usti and Cavernicolus.</title>
        <authorList>
            <consortium name="Lawrence Berkeley National Laboratory"/>
            <person name="Nybo J.L."/>
            <person name="Vesth T.C."/>
            <person name="Theobald S."/>
            <person name="Frisvad J.C."/>
            <person name="Larsen T.O."/>
            <person name="Kjaerboelling I."/>
            <person name="Rothschild-Mancinelli K."/>
            <person name="Lyhne E.K."/>
            <person name="Kogle M.E."/>
            <person name="Barry K."/>
            <person name="Clum A."/>
            <person name="Na H."/>
            <person name="Ledsgaard L."/>
            <person name="Lin J."/>
            <person name="Lipzen A."/>
            <person name="Kuo A."/>
            <person name="Riley R."/>
            <person name="Mondo S."/>
            <person name="LaButti K."/>
            <person name="Haridas S."/>
            <person name="Pangalinan J."/>
            <person name="Salamov A.A."/>
            <person name="Simmons B.A."/>
            <person name="Magnuson J.K."/>
            <person name="Chen J."/>
            <person name="Drula E."/>
            <person name="Henrissat B."/>
            <person name="Wiebenga A."/>
            <person name="Lubbers R.J."/>
            <person name="Gomes A.C."/>
            <person name="Makela M.R."/>
            <person name="Stajich J."/>
            <person name="Grigoriev I.V."/>
            <person name="Mortensen U.H."/>
            <person name="De vries R.P."/>
            <person name="Baker S.E."/>
            <person name="Andersen M.R."/>
        </authorList>
    </citation>
    <scope>NUCLEOTIDE SEQUENCE [LARGE SCALE GENOMIC DNA]</scope>
    <source>
        <strain evidence="5 6">CBS 600.67</strain>
    </source>
</reference>
<dbReference type="PROSITE" id="PS50297">
    <property type="entry name" value="ANK_REP_REGION"/>
    <property type="match status" value="8"/>
</dbReference>
<dbReference type="PANTHER" id="PTHR24173">
    <property type="entry name" value="ANKYRIN REPEAT CONTAINING"/>
    <property type="match status" value="1"/>
</dbReference>
<dbReference type="Pfam" id="PF00023">
    <property type="entry name" value="Ank"/>
    <property type="match status" value="1"/>
</dbReference>
<feature type="repeat" description="ANK" evidence="3">
    <location>
        <begin position="498"/>
        <end position="530"/>
    </location>
</feature>
<feature type="repeat" description="ANK" evidence="3">
    <location>
        <begin position="396"/>
        <end position="428"/>
    </location>
</feature>
<dbReference type="Pfam" id="PF12937">
    <property type="entry name" value="F-box-like"/>
    <property type="match status" value="1"/>
</dbReference>
<evidence type="ECO:0000256" key="1">
    <source>
        <dbReference type="ARBA" id="ARBA00022737"/>
    </source>
</evidence>
<dbReference type="PANTHER" id="PTHR24173:SF83">
    <property type="entry name" value="SOCS BOX DOMAIN-CONTAINING PROTEIN"/>
    <property type="match status" value="1"/>
</dbReference>
<dbReference type="Proteomes" id="UP001610335">
    <property type="component" value="Unassembled WGS sequence"/>
</dbReference>
<comment type="caution">
    <text evidence="5">The sequence shown here is derived from an EMBL/GenBank/DDBJ whole genome shotgun (WGS) entry which is preliminary data.</text>
</comment>
<evidence type="ECO:0000256" key="3">
    <source>
        <dbReference type="PROSITE-ProRule" id="PRU00023"/>
    </source>
</evidence>
<dbReference type="InterPro" id="IPR036770">
    <property type="entry name" value="Ankyrin_rpt-contain_sf"/>
</dbReference>
<sequence>MSTINLPRRSLTQLPTEILLTIVEPLEITDLNSVLQTCRYLSKILHSRFYRLAVTFTFRQKYKLQSPLIWAAEHGRLSTVQKLLDAGAAVTTVLDGCSAFHYTVHNGHTEIARLLLDSGASPAQAGRNGEVPLVTAARGGHEHIVRLLLEVGSTERPLYQRALCEAVYAGHVPVVRLMLQGAVVKPGRSHPDSASDAGWLNLAKDESLIHEAARAGNCSMIRLLLDYGVRIPPVHRRANHPLVVAAQNGHKEAVQLLIAAGADSKNKNRQDEMAGHGESVHFLPRYSTDINQPTKDGRTPLQIALEEFNPPDVIHSLLDMGADTNIKGRGGSTALHTVIRLKRRDLLKFLLAADASLSIADDKGNTPLLLAVSVFNVDAVSLFLQSGAGTSERDNLGRTPLHIAATHESGVILAMLLNAGADVSATDDDGRIPLHFATLSDNPAIFKAILGRHEKSNIDHLVQSQSGRTVFEMAVEGGHLALVELLIQRGFAVTSHSEGYSALHAAVANKHLEIAVLLLDHGADPLLLDCYGRAPLDWAAADGEMLSRLLRCCDIAYMPTAPGTRLATLKKTVIRCATQILNKQTANIYKLAKCLVYLGDGDAARAVFTQAAKSRANEDDLRYPMACNICRKRLKDSGRSKFMVLICRRCHDLDLCNWGDGSPFLGFSSSAGFAVHQTPPVADEGSTHSWEQQLRQLIASYSRVPW</sequence>
<dbReference type="Pfam" id="PF12796">
    <property type="entry name" value="Ank_2"/>
    <property type="match status" value="4"/>
</dbReference>
<gene>
    <name evidence="5" type="ORF">BDW59DRAFT_175923</name>
</gene>
<dbReference type="PROSITE" id="PS50181">
    <property type="entry name" value="FBOX"/>
    <property type="match status" value="1"/>
</dbReference>
<dbReference type="PROSITE" id="PS50088">
    <property type="entry name" value="ANK_REPEAT"/>
    <property type="match status" value="10"/>
</dbReference>
<feature type="repeat" description="ANK" evidence="3">
    <location>
        <begin position="237"/>
        <end position="269"/>
    </location>
</feature>
<keyword evidence="2 3" id="KW-0040">ANK repeat</keyword>
<keyword evidence="6" id="KW-1185">Reference proteome</keyword>
<feature type="repeat" description="ANK" evidence="3">
    <location>
        <begin position="95"/>
        <end position="127"/>
    </location>
</feature>
<dbReference type="InterPro" id="IPR036047">
    <property type="entry name" value="F-box-like_dom_sf"/>
</dbReference>
<dbReference type="SUPFAM" id="SSF48403">
    <property type="entry name" value="Ankyrin repeat"/>
    <property type="match status" value="2"/>
</dbReference>
<dbReference type="EMBL" id="JBFXLS010000105">
    <property type="protein sequence ID" value="KAL2816060.1"/>
    <property type="molecule type" value="Genomic_DNA"/>
</dbReference>
<feature type="repeat" description="ANK" evidence="3">
    <location>
        <begin position="128"/>
        <end position="153"/>
    </location>
</feature>
<dbReference type="SUPFAM" id="SSF81383">
    <property type="entry name" value="F-box domain"/>
    <property type="match status" value="1"/>
</dbReference>
<feature type="repeat" description="ANK" evidence="3">
    <location>
        <begin position="363"/>
        <end position="395"/>
    </location>
</feature>